<accession>A0A9P8XY38</accession>
<dbReference type="CDD" id="cd11577">
    <property type="entry name" value="GH71"/>
    <property type="match status" value="1"/>
</dbReference>
<dbReference type="Gene3D" id="3.20.20.80">
    <property type="entry name" value="Glycosidases"/>
    <property type="match status" value="1"/>
</dbReference>
<keyword evidence="2" id="KW-0378">Hydrolase</keyword>
<dbReference type="GeneID" id="70188913"/>
<dbReference type="InterPro" id="IPR005197">
    <property type="entry name" value="Glyco_hydro_71"/>
</dbReference>
<sequence length="447" mass="49017">MLALSLLGLLALSTPAVAGDVFVHYMGQGLKAESAAGDVAKAVAMGVDAFALNIGQPDPTWSVESTQRLFNATKGTKLKIFFSLDLYATNDPERFRKTINTYIKHPNYYTAGPSNLPMLSTFSNGNGWTATSWNKFRDSLDSKTYFVPMFDQLPNYYTNPDAFWSSWKTGVDGVFTWEQAWPGRSNTHQNVSTDLDASLMRKAHSNSKAYMTGLSTFQYKHWDGSHWYRSGDVVMPEKMTQLLALSNTAGSRPDFIQIQSWNDAGEGHYIGPLRHEGLDEKQLVYANQNDHPHEGWQPLFASFIAAWKANAKDASQMRTPAGSRTFVVGAMWHREFLATSSCAGTDGRPEGAGAAVDTINWAVVLNDGVAGTYYVQVWSGGSLISKEKLLPGLNYRAVRGIKTGEQHVQVVDAAGKPIIEGGKQTKGILANPTGNICTYNYQVAGLV</sequence>
<gene>
    <name evidence="2" type="ORF">B0I36DRAFT_366849</name>
</gene>
<feature type="chain" id="PRO_5040330836" evidence="1">
    <location>
        <begin position="19"/>
        <end position="447"/>
    </location>
</feature>
<keyword evidence="3" id="KW-1185">Reference proteome</keyword>
<dbReference type="RefSeq" id="XP_046008496.1">
    <property type="nucleotide sequence ID" value="XM_046159367.1"/>
</dbReference>
<dbReference type="Proteomes" id="UP000756346">
    <property type="component" value="Unassembled WGS sequence"/>
</dbReference>
<dbReference type="AlphaFoldDB" id="A0A9P8XY38"/>
<evidence type="ECO:0000256" key="1">
    <source>
        <dbReference type="SAM" id="SignalP"/>
    </source>
</evidence>
<comment type="caution">
    <text evidence="2">The sequence shown here is derived from an EMBL/GenBank/DDBJ whole genome shotgun (WGS) entry which is preliminary data.</text>
</comment>
<reference evidence="2" key="1">
    <citation type="journal article" date="2021" name="Nat. Commun.">
        <title>Genetic determinants of endophytism in the Arabidopsis root mycobiome.</title>
        <authorList>
            <person name="Mesny F."/>
            <person name="Miyauchi S."/>
            <person name="Thiergart T."/>
            <person name="Pickel B."/>
            <person name="Atanasova L."/>
            <person name="Karlsson M."/>
            <person name="Huettel B."/>
            <person name="Barry K.W."/>
            <person name="Haridas S."/>
            <person name="Chen C."/>
            <person name="Bauer D."/>
            <person name="Andreopoulos W."/>
            <person name="Pangilinan J."/>
            <person name="LaButti K."/>
            <person name="Riley R."/>
            <person name="Lipzen A."/>
            <person name="Clum A."/>
            <person name="Drula E."/>
            <person name="Henrissat B."/>
            <person name="Kohler A."/>
            <person name="Grigoriev I.V."/>
            <person name="Martin F.M."/>
            <person name="Hacquard S."/>
        </authorList>
    </citation>
    <scope>NUCLEOTIDE SEQUENCE</scope>
    <source>
        <strain evidence="2">MPI-CAGE-CH-0230</strain>
    </source>
</reference>
<organism evidence="2 3">
    <name type="scientific">Microdochium trichocladiopsis</name>
    <dbReference type="NCBI Taxonomy" id="1682393"/>
    <lineage>
        <taxon>Eukaryota</taxon>
        <taxon>Fungi</taxon>
        <taxon>Dikarya</taxon>
        <taxon>Ascomycota</taxon>
        <taxon>Pezizomycotina</taxon>
        <taxon>Sordariomycetes</taxon>
        <taxon>Xylariomycetidae</taxon>
        <taxon>Xylariales</taxon>
        <taxon>Microdochiaceae</taxon>
        <taxon>Microdochium</taxon>
    </lineage>
</organism>
<dbReference type="GO" id="GO:0051118">
    <property type="term" value="F:glucan endo-1,3-alpha-glucosidase activity"/>
    <property type="evidence" value="ECO:0007669"/>
    <property type="project" value="InterPro"/>
</dbReference>
<keyword evidence="1" id="KW-0732">Signal</keyword>
<evidence type="ECO:0000313" key="2">
    <source>
        <dbReference type="EMBL" id="KAH7024948.1"/>
    </source>
</evidence>
<name>A0A9P8XY38_9PEZI</name>
<proteinExistence type="predicted"/>
<dbReference type="OrthoDB" id="3257981at2759"/>
<dbReference type="Pfam" id="PF03659">
    <property type="entry name" value="Glyco_hydro_71"/>
    <property type="match status" value="1"/>
</dbReference>
<dbReference type="EMBL" id="JAGTJQ010000009">
    <property type="protein sequence ID" value="KAH7024948.1"/>
    <property type="molecule type" value="Genomic_DNA"/>
</dbReference>
<protein>
    <submittedName>
        <fullName evidence="2">Glycoside hydrolase</fullName>
    </submittedName>
</protein>
<feature type="signal peptide" evidence="1">
    <location>
        <begin position="1"/>
        <end position="18"/>
    </location>
</feature>
<evidence type="ECO:0000313" key="3">
    <source>
        <dbReference type="Proteomes" id="UP000756346"/>
    </source>
</evidence>